<gene>
    <name evidence="1" type="ORF">EQM13_05965</name>
</gene>
<name>A0A410QAY9_9FIRM</name>
<evidence type="ECO:0008006" key="3">
    <source>
        <dbReference type="Google" id="ProtNLM"/>
    </source>
</evidence>
<sequence length="484" mass="56684">MDGKPDALVICSTLNQITNYLVIKKFIKEYGPLKIYNITFDKDARKKMNKNINIDDWDKQLKNSCKKKFKIDDCNITNICLGESDFYNIGDIVYKVMCEIDKFDIENKKTIYWHITGGQRIIAMAAGEIIKERPQDKWIYMEGNVEKLLEYNNQLKEVEINDYDDKKLEFKDAFKLAGFNLNEDLKSTTILNISKELGLNNNELKNEIEFYNKLYDIFIQPEDKAEKIEMELYDGEEEQNKRSFRNWLIYSNSNNETTKKERVEGENSERQQFIYKLFEKLLDKHNELKKEICGYDILNSQELKNNYPAGYILEKIAACKIYDVLRSKNFAHNINQIGLSIKAYFDDEEKIKHKDKTTVDELDIALLSSTGKIINFECKVGGMEGDNAKSHNYTTYRLAGVFGMPILISPLLQEEISELKEEEVDKSKKEIDKLKAEFYKKQYSTIRAAERAELYVWGIDSIENNLEELLKRRQEEGKCTRKAN</sequence>
<dbReference type="RefSeq" id="WP_128752237.1">
    <property type="nucleotide sequence ID" value="NZ_CP035282.1"/>
</dbReference>
<organism evidence="1 2">
    <name type="scientific">Acidilutibacter cellobiosedens</name>
    <dbReference type="NCBI Taxonomy" id="2507161"/>
    <lineage>
        <taxon>Bacteria</taxon>
        <taxon>Bacillati</taxon>
        <taxon>Bacillota</taxon>
        <taxon>Tissierellia</taxon>
        <taxon>Tissierellales</taxon>
        <taxon>Acidilutibacteraceae</taxon>
        <taxon>Acidilutibacter</taxon>
    </lineage>
</organism>
<protein>
    <recommendedName>
        <fullName evidence="3">DUF1887 family protein</fullName>
    </recommendedName>
</protein>
<dbReference type="InterPro" id="IPR011335">
    <property type="entry name" value="Restrct_endonuc-II-like"/>
</dbReference>
<keyword evidence="2" id="KW-1185">Reference proteome</keyword>
<evidence type="ECO:0000313" key="2">
    <source>
        <dbReference type="Proteomes" id="UP000287969"/>
    </source>
</evidence>
<dbReference type="AlphaFoldDB" id="A0A410QAY9"/>
<proteinExistence type="predicted"/>
<reference evidence="2" key="1">
    <citation type="submission" date="2019-01" db="EMBL/GenBank/DDBJ databases">
        <title>Draft genomes of a novel of Sporanaerobacter strains.</title>
        <authorList>
            <person name="Ma S."/>
        </authorList>
    </citation>
    <scope>NUCLEOTIDE SEQUENCE [LARGE SCALE GENOMIC DNA]</scope>
    <source>
        <strain evidence="2">NJN-17</strain>
    </source>
</reference>
<evidence type="ECO:0000313" key="1">
    <source>
        <dbReference type="EMBL" id="QAT61163.1"/>
    </source>
</evidence>
<dbReference type="Proteomes" id="UP000287969">
    <property type="component" value="Chromosome"/>
</dbReference>
<dbReference type="EMBL" id="CP035282">
    <property type="protein sequence ID" value="QAT61163.1"/>
    <property type="molecule type" value="Genomic_DNA"/>
</dbReference>
<dbReference type="OrthoDB" id="2059911at2"/>
<dbReference type="SUPFAM" id="SSF52980">
    <property type="entry name" value="Restriction endonuclease-like"/>
    <property type="match status" value="1"/>
</dbReference>
<dbReference type="KEGG" id="spoa:EQM13_05965"/>
<accession>A0A410QAY9</accession>